<proteinExistence type="predicted"/>
<gene>
    <name evidence="2" type="ORF">P5G65_04765</name>
</gene>
<dbReference type="EMBL" id="JAROBY010000008">
    <property type="protein sequence ID" value="MEB4793197.1"/>
    <property type="molecule type" value="Genomic_DNA"/>
</dbReference>
<keyword evidence="3" id="KW-1185">Reference proteome</keyword>
<name>A0ABU6D651_9BACL</name>
<keyword evidence="1" id="KW-1133">Transmembrane helix</keyword>
<organism evidence="2 3">
    <name type="scientific">Paenibacillus chondroitinus</name>
    <dbReference type="NCBI Taxonomy" id="59842"/>
    <lineage>
        <taxon>Bacteria</taxon>
        <taxon>Bacillati</taxon>
        <taxon>Bacillota</taxon>
        <taxon>Bacilli</taxon>
        <taxon>Bacillales</taxon>
        <taxon>Paenibacillaceae</taxon>
        <taxon>Paenibacillus</taxon>
    </lineage>
</organism>
<evidence type="ECO:0000313" key="3">
    <source>
        <dbReference type="Proteomes" id="UP001355653"/>
    </source>
</evidence>
<evidence type="ECO:0000313" key="2">
    <source>
        <dbReference type="EMBL" id="MEB4793197.1"/>
    </source>
</evidence>
<comment type="caution">
    <text evidence="2">The sequence shown here is derived from an EMBL/GenBank/DDBJ whole genome shotgun (WGS) entry which is preliminary data.</text>
</comment>
<accession>A0ABU6D651</accession>
<feature type="transmembrane region" description="Helical" evidence="1">
    <location>
        <begin position="76"/>
        <end position="96"/>
    </location>
</feature>
<feature type="transmembrane region" description="Helical" evidence="1">
    <location>
        <begin position="12"/>
        <end position="29"/>
    </location>
</feature>
<feature type="transmembrane region" description="Helical" evidence="1">
    <location>
        <begin position="102"/>
        <end position="121"/>
    </location>
</feature>
<dbReference type="RefSeq" id="WP_325073960.1">
    <property type="nucleotide sequence ID" value="NZ_JAROBY010000008.1"/>
</dbReference>
<dbReference type="InterPro" id="IPR048147">
    <property type="entry name" value="CBO0543-like"/>
</dbReference>
<reference evidence="2 3" key="1">
    <citation type="submission" date="2023-03" db="EMBL/GenBank/DDBJ databases">
        <title>Bacillus Genome Sequencing.</title>
        <authorList>
            <person name="Dunlap C."/>
        </authorList>
    </citation>
    <scope>NUCLEOTIDE SEQUENCE [LARGE SCALE GENOMIC DNA]</scope>
    <source>
        <strain evidence="2 3">NRS-1351</strain>
    </source>
</reference>
<keyword evidence="1" id="KW-0472">Membrane</keyword>
<feature type="transmembrane region" description="Helical" evidence="1">
    <location>
        <begin position="41"/>
        <end position="64"/>
    </location>
</feature>
<dbReference type="Proteomes" id="UP001355653">
    <property type="component" value="Unassembled WGS sequence"/>
</dbReference>
<keyword evidence="1" id="KW-0812">Transmembrane</keyword>
<protein>
    <submittedName>
        <fullName evidence="2">Uncharacterized protein</fullName>
    </submittedName>
</protein>
<dbReference type="NCBIfam" id="NF041644">
    <property type="entry name" value="CBO0543_fam"/>
    <property type="match status" value="1"/>
</dbReference>
<evidence type="ECO:0000256" key="1">
    <source>
        <dbReference type="SAM" id="Phobius"/>
    </source>
</evidence>
<sequence length="131" mass="15701">MVRNKNSTDRILYVGFFVMSISLTLDILGDQFGYWHYRYNVIPIVPTYLPWDMTLMPLAIMFLIQVKPKINPYLKAILFALLTSYVAEPFIKWLMIYNPKEWKYSYSVPIQFIIYLVAHYLSRRNKFNELT</sequence>